<name>A0ABT0DXF5_9SPHN</name>
<dbReference type="Proteomes" id="UP001203512">
    <property type="component" value="Unassembled WGS sequence"/>
</dbReference>
<proteinExistence type="predicted"/>
<comment type="caution">
    <text evidence="1">The sequence shown here is derived from an EMBL/GenBank/DDBJ whole genome shotgun (WGS) entry which is preliminary data.</text>
</comment>
<gene>
    <name evidence="1" type="ORF">MU848_09280</name>
</gene>
<evidence type="ECO:0000313" key="1">
    <source>
        <dbReference type="EMBL" id="MCK0531769.1"/>
    </source>
</evidence>
<accession>A0ABT0DXF5</accession>
<organism evidence="1 2">
    <name type="scientific">Sphingobium agri</name>
    <dbReference type="NCBI Taxonomy" id="2933566"/>
    <lineage>
        <taxon>Bacteria</taxon>
        <taxon>Pseudomonadati</taxon>
        <taxon>Pseudomonadota</taxon>
        <taxon>Alphaproteobacteria</taxon>
        <taxon>Sphingomonadales</taxon>
        <taxon>Sphingomonadaceae</taxon>
        <taxon>Sphingobium</taxon>
    </lineage>
</organism>
<protein>
    <submittedName>
        <fullName evidence="1">Phage head closure protein</fullName>
    </submittedName>
</protein>
<sequence length="116" mass="13009">MTLDPGTLDRLIVIERRAVAQDPDYGTSQGAWETLAEVWAQVRDVLPSRAESLDDNISILRRPARVRMRYRDDLTGDMRVKLNGKTMRIIAGPAELGRREGIELMVEEISTDGEAA</sequence>
<dbReference type="NCBIfam" id="TIGR01563">
    <property type="entry name" value="gp16_SPP1"/>
    <property type="match status" value="1"/>
</dbReference>
<dbReference type="InterPro" id="IPR008767">
    <property type="entry name" value="Phage_SPP1_head-tail_adaptor"/>
</dbReference>
<dbReference type="RefSeq" id="WP_247231340.1">
    <property type="nucleotide sequence ID" value="NZ_JALKHS010000006.1"/>
</dbReference>
<dbReference type="EMBL" id="JALKHS010000006">
    <property type="protein sequence ID" value="MCK0531769.1"/>
    <property type="molecule type" value="Genomic_DNA"/>
</dbReference>
<keyword evidence="2" id="KW-1185">Reference proteome</keyword>
<dbReference type="Gene3D" id="2.40.10.270">
    <property type="entry name" value="Bacteriophage SPP1 head-tail adaptor protein"/>
    <property type="match status" value="1"/>
</dbReference>
<dbReference type="Pfam" id="PF05521">
    <property type="entry name" value="Phage_HCP"/>
    <property type="match status" value="1"/>
</dbReference>
<evidence type="ECO:0000313" key="2">
    <source>
        <dbReference type="Proteomes" id="UP001203512"/>
    </source>
</evidence>
<reference evidence="1 2" key="1">
    <citation type="submission" date="2022-04" db="EMBL/GenBank/DDBJ databases">
        <authorList>
            <person name="Huq M.A."/>
        </authorList>
    </citation>
    <scope>NUCLEOTIDE SEQUENCE [LARGE SCALE GENOMIC DNA]</scope>
    <source>
        <strain evidence="1 2">MAH-33</strain>
    </source>
</reference>
<dbReference type="InterPro" id="IPR038666">
    <property type="entry name" value="SSP1_head-tail_sf"/>
</dbReference>